<dbReference type="AlphaFoldDB" id="A0A0S7BPQ6"/>
<name>A0A0S7BPQ6_9BACT</name>
<keyword evidence="2" id="KW-1185">Reference proteome</keyword>
<sequence length="297" mass="33759">MPGEYQTQLSVYDRLFDPALSEEFYLSIRIEPDGLSFSVYSPVHNQYIGLESLTFPDSVRIKDGPMAGILYSDYLNRLLTTHPVLTRSYRKVCTIFHSRFFTLIPGPLFNDSLRGAYLQFVHKIGADSQILVQKLRSADIRLVYGIYRGLLHEVESRFPDTLMVHETGALLDSLLPRFKRTEAPELIFVNIEFDAAGIIVLRGGLPVFCNAFECRTYEDTVYFIMFVMEQLALNPEKTPLFLSGKAGKDDALFRLVAKYVKNVDILEQSGPHIGGYVTVQSKTHRYYTLLSPSLCES</sequence>
<organism evidence="1">
    <name type="scientific">Lentimicrobium saccharophilum</name>
    <dbReference type="NCBI Taxonomy" id="1678841"/>
    <lineage>
        <taxon>Bacteria</taxon>
        <taxon>Pseudomonadati</taxon>
        <taxon>Bacteroidota</taxon>
        <taxon>Bacteroidia</taxon>
        <taxon>Bacteroidales</taxon>
        <taxon>Lentimicrobiaceae</taxon>
        <taxon>Lentimicrobium</taxon>
    </lineage>
</organism>
<dbReference type="Pfam" id="PF12864">
    <property type="entry name" value="DUF3822"/>
    <property type="match status" value="1"/>
</dbReference>
<dbReference type="InterPro" id="IPR024213">
    <property type="entry name" value="DUF3822"/>
</dbReference>
<evidence type="ECO:0000313" key="2">
    <source>
        <dbReference type="Proteomes" id="UP000053091"/>
    </source>
</evidence>
<dbReference type="RefSeq" id="WP_062038438.1">
    <property type="nucleotide sequence ID" value="NZ_DF968182.1"/>
</dbReference>
<gene>
    <name evidence="1" type="ORF">TBC1_11653</name>
</gene>
<evidence type="ECO:0008006" key="3">
    <source>
        <dbReference type="Google" id="ProtNLM"/>
    </source>
</evidence>
<dbReference type="CDD" id="cd24013">
    <property type="entry name" value="ASKHA_ATPase_BT3980-like"/>
    <property type="match status" value="1"/>
</dbReference>
<dbReference type="Gene3D" id="3.30.420.260">
    <property type="match status" value="1"/>
</dbReference>
<accession>A0A0S7BPQ6</accession>
<reference evidence="1" key="1">
    <citation type="journal article" date="2015" name="Genome Announc.">
        <title>Draft Genome Sequence of Bacteroidales Strain TBC1, a Novel Isolate from a Methanogenic Wastewater Treatment System.</title>
        <authorList>
            <person name="Tourlousse D.M."/>
            <person name="Matsuura N."/>
            <person name="Sun L."/>
            <person name="Toyonaga M."/>
            <person name="Kuroda K."/>
            <person name="Ohashi A."/>
            <person name="Cruz R."/>
            <person name="Yamaguchi T."/>
            <person name="Sekiguchi Y."/>
        </authorList>
    </citation>
    <scope>NUCLEOTIDE SEQUENCE [LARGE SCALE GENOMIC DNA]</scope>
    <source>
        <strain evidence="1">TBC1</strain>
    </source>
</reference>
<dbReference type="STRING" id="1678841.TBC1_11653"/>
<dbReference type="EMBL" id="DF968182">
    <property type="protein sequence ID" value="GAP42522.1"/>
    <property type="molecule type" value="Genomic_DNA"/>
</dbReference>
<dbReference type="Gene3D" id="3.30.420.250">
    <property type="match status" value="1"/>
</dbReference>
<dbReference type="OrthoDB" id="658622at2"/>
<dbReference type="Proteomes" id="UP000053091">
    <property type="component" value="Unassembled WGS sequence"/>
</dbReference>
<protein>
    <recommendedName>
        <fullName evidence="3">DUF3822 family protein</fullName>
    </recommendedName>
</protein>
<proteinExistence type="predicted"/>
<evidence type="ECO:0000313" key="1">
    <source>
        <dbReference type="EMBL" id="GAP42522.1"/>
    </source>
</evidence>